<evidence type="ECO:0000313" key="2">
    <source>
        <dbReference type="EMBL" id="ARO88149.1"/>
    </source>
</evidence>
<feature type="domain" description="AAA+ ATPase" evidence="1">
    <location>
        <begin position="169"/>
        <end position="320"/>
    </location>
</feature>
<dbReference type="KEGG" id="nlc:EBAPG3_010385"/>
<dbReference type="PANTHER" id="PTHR35894">
    <property type="entry name" value="GENERAL SECRETION PATHWAY PROTEIN A-RELATED"/>
    <property type="match status" value="1"/>
</dbReference>
<dbReference type="InterPro" id="IPR003593">
    <property type="entry name" value="AAA+_ATPase"/>
</dbReference>
<sequence length="408" mass="45899">MSQTAPKTELSFKPINLKWVLLEYGIPQPRWADAIMQSHGKALSRTGASHIINWGLWPKLTPREAIVTATERMLRDRGVPEATLTTLWDFAPKAQPQLTRVRARTGQTLPAIPQIDIEPLEVVMLSAQAKSQFKIFRDPFTDDVQSADDIFLSADQRYIREAMFTTARHGGFLAVVGESGAGKTVLRRDLIDRVQRESHPVIVIQPRLIDKGTLTAGSICEAIIDDMRPSTKTRRSLEGKARQVERILTDSSRAGNTHVLLIEEAHDLSVSTLKYLKRFWELEDGFKKLLSIILVGQPELKNKLDERMNYEAREVIRRCEIAELMPLNAHLENYLALKFKRVGKDLQDICEADAFDAMRARLTRPARSNSGAVSMIYPLIINNLTTKAMNLCAEIGAPRINADLVKAL</sequence>
<proteinExistence type="predicted"/>
<dbReference type="InterPro" id="IPR052026">
    <property type="entry name" value="ExeA_AAA_ATPase_DNA-bind"/>
</dbReference>
<organism evidence="2 3">
    <name type="scientific">Nitrosospira lacus</name>
    <dbReference type="NCBI Taxonomy" id="1288494"/>
    <lineage>
        <taxon>Bacteria</taxon>
        <taxon>Pseudomonadati</taxon>
        <taxon>Pseudomonadota</taxon>
        <taxon>Betaproteobacteria</taxon>
        <taxon>Nitrosomonadales</taxon>
        <taxon>Nitrosomonadaceae</taxon>
        <taxon>Nitrosospira</taxon>
    </lineage>
</organism>
<accession>A0A1W6SQU1</accession>
<dbReference type="PANTHER" id="PTHR35894:SF1">
    <property type="entry name" value="PHOSPHORIBULOKINASE _ URIDINE KINASE FAMILY"/>
    <property type="match status" value="1"/>
</dbReference>
<dbReference type="Proteomes" id="UP000012179">
    <property type="component" value="Chromosome"/>
</dbReference>
<dbReference type="InterPro" id="IPR027417">
    <property type="entry name" value="P-loop_NTPase"/>
</dbReference>
<dbReference type="eggNOG" id="COG3267">
    <property type="taxonomic scope" value="Bacteria"/>
</dbReference>
<dbReference type="SUPFAM" id="SSF52540">
    <property type="entry name" value="P-loop containing nucleoside triphosphate hydrolases"/>
    <property type="match status" value="1"/>
</dbReference>
<reference evidence="2 3" key="1">
    <citation type="journal article" date="2015" name="Int. J. Syst. Evol. Microbiol.">
        <title>Nitrosospira lacus sp. nov., a psychrotolerant, ammonia-oxidizing bacterium from sandy lake sediment.</title>
        <authorList>
            <person name="Urakawa H."/>
            <person name="Garcia J.C."/>
            <person name="Nielsen J.L."/>
            <person name="Le V.Q."/>
            <person name="Kozlowski J.A."/>
            <person name="Stein L.Y."/>
            <person name="Lim C.K."/>
            <person name="Pommerening-Roser A."/>
            <person name="Martens-Habbena W."/>
            <person name="Stahl D.A."/>
            <person name="Klotz M.G."/>
        </authorList>
    </citation>
    <scope>NUCLEOTIDE SEQUENCE [LARGE SCALE GENOMIC DNA]</scope>
    <source>
        <strain evidence="2 3">APG3</strain>
    </source>
</reference>
<dbReference type="Pfam" id="PF13401">
    <property type="entry name" value="AAA_22"/>
    <property type="match status" value="1"/>
</dbReference>
<dbReference type="AlphaFoldDB" id="A0A1W6SQU1"/>
<dbReference type="SMART" id="SM00382">
    <property type="entry name" value="AAA"/>
    <property type="match status" value="1"/>
</dbReference>
<protein>
    <recommendedName>
        <fullName evidence="1">AAA+ ATPase domain-containing protein</fullName>
    </recommendedName>
</protein>
<dbReference type="Gene3D" id="3.40.50.300">
    <property type="entry name" value="P-loop containing nucleotide triphosphate hydrolases"/>
    <property type="match status" value="1"/>
</dbReference>
<dbReference type="GO" id="GO:0016887">
    <property type="term" value="F:ATP hydrolysis activity"/>
    <property type="evidence" value="ECO:0007669"/>
    <property type="project" value="InterPro"/>
</dbReference>
<gene>
    <name evidence="2" type="ORF">EBAPG3_010385</name>
</gene>
<name>A0A1W6SQU1_9PROT</name>
<keyword evidence="3" id="KW-1185">Reference proteome</keyword>
<evidence type="ECO:0000313" key="3">
    <source>
        <dbReference type="Proteomes" id="UP000012179"/>
    </source>
</evidence>
<dbReference type="EMBL" id="CP021106">
    <property type="protein sequence ID" value="ARO88149.1"/>
    <property type="molecule type" value="Genomic_DNA"/>
</dbReference>
<evidence type="ECO:0000259" key="1">
    <source>
        <dbReference type="SMART" id="SM00382"/>
    </source>
</evidence>
<dbReference type="InterPro" id="IPR049945">
    <property type="entry name" value="AAA_22"/>
</dbReference>